<name>A0A919H1F3_9ACTN</name>
<dbReference type="InterPro" id="IPR021239">
    <property type="entry name" value="DUF2625"/>
</dbReference>
<dbReference type="OrthoDB" id="1550811at2"/>
<dbReference type="AlphaFoldDB" id="A0A919H1F3"/>
<evidence type="ECO:0000313" key="2">
    <source>
        <dbReference type="Proteomes" id="UP000600026"/>
    </source>
</evidence>
<protein>
    <recommendedName>
        <fullName evidence="3">DUF2625 domain-containing protein</fullName>
    </recommendedName>
</protein>
<evidence type="ECO:0008006" key="3">
    <source>
        <dbReference type="Google" id="ProtNLM"/>
    </source>
</evidence>
<organism evidence="1 2">
    <name type="scientific">Streptomyces xanthophaeus</name>
    <dbReference type="NCBI Taxonomy" id="67385"/>
    <lineage>
        <taxon>Bacteria</taxon>
        <taxon>Bacillati</taxon>
        <taxon>Actinomycetota</taxon>
        <taxon>Actinomycetes</taxon>
        <taxon>Kitasatosporales</taxon>
        <taxon>Streptomycetaceae</taxon>
        <taxon>Streptomyces</taxon>
    </lineage>
</organism>
<gene>
    <name evidence="1" type="ORF">Sxan_30080</name>
</gene>
<proteinExistence type="predicted"/>
<dbReference type="Proteomes" id="UP000600026">
    <property type="component" value="Unassembled WGS sequence"/>
</dbReference>
<dbReference type="Pfam" id="PF10946">
    <property type="entry name" value="DUF2625"/>
    <property type="match status" value="1"/>
</dbReference>
<sequence length="242" mass="25538">MRELSELTDVADPAWPELREELAGGAARPELLAVDADRGRACLLQLQITARSYLGAFVLHCGGLLLDDGWLRVYGSPAPGNARGLPGFARVNGFPEDFDPDWRAGAGLVLAHDLLGGVFLLNGPDPAGAGLPGAPGEVVYFAPDSLSWEPLGAGHGAWLSWTLSGALEQFYAELRWPGWRDEARELAGGQGLSFYPPLWSGEARQDLSAAGRRAVPLAELTGASRATAVQLDGSDPGFLGLP</sequence>
<accession>A0A919H1F3</accession>
<keyword evidence="2" id="KW-1185">Reference proteome</keyword>
<comment type="caution">
    <text evidence="1">The sequence shown here is derived from an EMBL/GenBank/DDBJ whole genome shotgun (WGS) entry which is preliminary data.</text>
</comment>
<dbReference type="EMBL" id="BNEE01000006">
    <property type="protein sequence ID" value="GHI85644.1"/>
    <property type="molecule type" value="Genomic_DNA"/>
</dbReference>
<dbReference type="NCBIfam" id="NF008496">
    <property type="entry name" value="PRK11408.1-3"/>
    <property type="match status" value="1"/>
</dbReference>
<reference evidence="1" key="1">
    <citation type="submission" date="2020-09" db="EMBL/GenBank/DDBJ databases">
        <title>Whole genome shotgun sequence of Streptomyces xanthophaeus NBRC 12829.</title>
        <authorList>
            <person name="Komaki H."/>
            <person name="Tamura T."/>
        </authorList>
    </citation>
    <scope>NUCLEOTIDE SEQUENCE</scope>
    <source>
        <strain evidence="1">NBRC 12829</strain>
    </source>
</reference>
<dbReference type="RefSeq" id="WP_031140092.1">
    <property type="nucleotide sequence ID" value="NZ_BNEE01000006.1"/>
</dbReference>
<evidence type="ECO:0000313" key="1">
    <source>
        <dbReference type="EMBL" id="GHI85644.1"/>
    </source>
</evidence>